<keyword evidence="4" id="KW-1185">Reference proteome</keyword>
<feature type="compositionally biased region" description="Basic and acidic residues" evidence="1">
    <location>
        <begin position="39"/>
        <end position="52"/>
    </location>
</feature>
<evidence type="ECO:0000313" key="3">
    <source>
        <dbReference type="EMBL" id="TBU57517.1"/>
    </source>
</evidence>
<feature type="transmembrane region" description="Helical" evidence="2">
    <location>
        <begin position="15"/>
        <end position="33"/>
    </location>
</feature>
<feature type="region of interest" description="Disordered" evidence="1">
    <location>
        <begin position="39"/>
        <end position="76"/>
    </location>
</feature>
<evidence type="ECO:0000313" key="4">
    <source>
        <dbReference type="Proteomes" id="UP000292082"/>
    </source>
</evidence>
<accession>A0A4Q9PSU3</accession>
<name>A0A4Q9PSU3_9APHY</name>
<protein>
    <submittedName>
        <fullName evidence="3">Uncharacterized protein</fullName>
    </submittedName>
</protein>
<dbReference type="AlphaFoldDB" id="A0A4Q9PSU3"/>
<dbReference type="Proteomes" id="UP000292082">
    <property type="component" value="Unassembled WGS sequence"/>
</dbReference>
<keyword evidence="2" id="KW-0472">Membrane</keyword>
<reference evidence="3 4" key="1">
    <citation type="submission" date="2019-01" db="EMBL/GenBank/DDBJ databases">
        <title>Draft genome sequences of three monokaryotic isolates of the white-rot basidiomycete fungus Dichomitus squalens.</title>
        <authorList>
            <consortium name="DOE Joint Genome Institute"/>
            <person name="Lopez S.C."/>
            <person name="Andreopoulos B."/>
            <person name="Pangilinan J."/>
            <person name="Lipzen A."/>
            <person name="Riley R."/>
            <person name="Ahrendt S."/>
            <person name="Ng V."/>
            <person name="Barry K."/>
            <person name="Daum C."/>
            <person name="Grigoriev I.V."/>
            <person name="Hilden K.S."/>
            <person name="Makela M.R."/>
            <person name="de Vries R.P."/>
        </authorList>
    </citation>
    <scope>NUCLEOTIDE SEQUENCE [LARGE SCALE GENOMIC DNA]</scope>
    <source>
        <strain evidence="3 4">CBS 464.89</strain>
    </source>
</reference>
<organism evidence="3 4">
    <name type="scientific">Dichomitus squalens</name>
    <dbReference type="NCBI Taxonomy" id="114155"/>
    <lineage>
        <taxon>Eukaryota</taxon>
        <taxon>Fungi</taxon>
        <taxon>Dikarya</taxon>
        <taxon>Basidiomycota</taxon>
        <taxon>Agaricomycotina</taxon>
        <taxon>Agaricomycetes</taxon>
        <taxon>Polyporales</taxon>
        <taxon>Polyporaceae</taxon>
        <taxon>Dichomitus</taxon>
    </lineage>
</organism>
<keyword evidence="2" id="KW-1133">Transmembrane helix</keyword>
<sequence>MPANSGVQARGSGRTLAVATVTAVVGTLGYMYVAGKQTKKEEGPASIYRDDAPNGVSDSRLNSADVRGTVQGDRKP</sequence>
<keyword evidence="2" id="KW-0812">Transmembrane</keyword>
<dbReference type="EMBL" id="ML145136">
    <property type="protein sequence ID" value="TBU57517.1"/>
    <property type="molecule type" value="Genomic_DNA"/>
</dbReference>
<proteinExistence type="predicted"/>
<evidence type="ECO:0000256" key="2">
    <source>
        <dbReference type="SAM" id="Phobius"/>
    </source>
</evidence>
<evidence type="ECO:0000256" key="1">
    <source>
        <dbReference type="SAM" id="MobiDB-lite"/>
    </source>
</evidence>
<gene>
    <name evidence="3" type="ORF">BD310DRAFT_880707</name>
</gene>